<evidence type="ECO:0000313" key="3">
    <source>
        <dbReference type="Proteomes" id="UP000711178"/>
    </source>
</evidence>
<dbReference type="GeneID" id="89685590"/>
<dbReference type="EMBL" id="JAHDTB010000047">
    <property type="protein sequence ID" value="MBW8290358.1"/>
    <property type="molecule type" value="Genomic_DNA"/>
</dbReference>
<name>A0ABS7FJU3_9NEIS</name>
<dbReference type="Pfam" id="PF16778">
    <property type="entry name" value="Phage_tail_APC"/>
    <property type="match status" value="1"/>
</dbReference>
<reference evidence="2 3" key="1">
    <citation type="submission" date="2021-05" db="EMBL/GenBank/DDBJ databases">
        <title>Draft Whole Genome Sequencing Of Biosensor Chromobacterium violaceum Strain CV026 Reveals A Regulatory RNA In Chromobacterium violaceum Phenotype Regulatory Network.</title>
        <authorList>
            <person name="Hong K.W."/>
            <person name="Chan K.G."/>
            <person name="Chang C.-Y."/>
        </authorList>
    </citation>
    <scope>NUCLEOTIDE SEQUENCE [LARGE SCALE GENOMIC DNA]</scope>
    <source>
        <strain evidence="2 3">ATCC 31532</strain>
    </source>
</reference>
<evidence type="ECO:0000313" key="2">
    <source>
        <dbReference type="EMBL" id="MBW8290358.1"/>
    </source>
</evidence>
<protein>
    <submittedName>
        <fullName evidence="2">Tail fiber assembly protein</fullName>
    </submittedName>
</protein>
<sequence length="132" mass="14286">MYFSPSLCGFFDAGSTIMPEDAVEIDDETYQTLLSAQAEGAVISTGDDGLPLAQPRSAMTLDEAAEQARRQRDLLLKDALAVLERHAGQTCFGIAPSLSEEQARGWALYAQALRDVPQQPGFPAQMQWPASP</sequence>
<dbReference type="InterPro" id="IPR031893">
    <property type="entry name" value="Phage_tail_APC"/>
</dbReference>
<feature type="domain" description="Phage tail assembly chaperone-like" evidence="1">
    <location>
        <begin position="98"/>
        <end position="132"/>
    </location>
</feature>
<comment type="caution">
    <text evidence="2">The sequence shown here is derived from an EMBL/GenBank/DDBJ whole genome shotgun (WGS) entry which is preliminary data.</text>
</comment>
<evidence type="ECO:0000259" key="1">
    <source>
        <dbReference type="Pfam" id="PF16778"/>
    </source>
</evidence>
<dbReference type="RefSeq" id="WP_043579127.1">
    <property type="nucleotide sequence ID" value="NZ_CP142381.1"/>
</dbReference>
<organism evidence="2 3">
    <name type="scientific">Chromobacterium subtsugae</name>
    <dbReference type="NCBI Taxonomy" id="251747"/>
    <lineage>
        <taxon>Bacteria</taxon>
        <taxon>Pseudomonadati</taxon>
        <taxon>Pseudomonadota</taxon>
        <taxon>Betaproteobacteria</taxon>
        <taxon>Neisseriales</taxon>
        <taxon>Chromobacteriaceae</taxon>
        <taxon>Chromobacterium</taxon>
    </lineage>
</organism>
<gene>
    <name evidence="2" type="ORF">KIF53_22225</name>
</gene>
<proteinExistence type="predicted"/>
<keyword evidence="3" id="KW-1185">Reference proteome</keyword>
<dbReference type="Proteomes" id="UP000711178">
    <property type="component" value="Unassembled WGS sequence"/>
</dbReference>
<accession>A0ABS7FJU3</accession>